<evidence type="ECO:0000256" key="5">
    <source>
        <dbReference type="ARBA" id="ARBA00023242"/>
    </source>
</evidence>
<dbReference type="Proteomes" id="UP000245764">
    <property type="component" value="Chromosome 4"/>
</dbReference>
<keyword evidence="2" id="KW-0479">Metal-binding</keyword>
<dbReference type="Proteomes" id="UP000245764">
    <property type="component" value="Chromosome 6"/>
</dbReference>
<evidence type="ECO:0000313" key="10">
    <source>
        <dbReference type="Proteomes" id="UP000245764"/>
    </source>
</evidence>
<dbReference type="InterPro" id="IPR052035">
    <property type="entry name" value="ZnF_BED_domain_contain"/>
</dbReference>
<dbReference type="GO" id="GO:0005634">
    <property type="term" value="C:nucleus"/>
    <property type="evidence" value="ECO:0007669"/>
    <property type="project" value="UniProtKB-SubCell"/>
</dbReference>
<organism evidence="8 10">
    <name type="scientific">Zymoseptoria tritici ST99CH_1E4</name>
    <dbReference type="NCBI Taxonomy" id="1276532"/>
    <lineage>
        <taxon>Eukaryota</taxon>
        <taxon>Fungi</taxon>
        <taxon>Dikarya</taxon>
        <taxon>Ascomycota</taxon>
        <taxon>Pezizomycotina</taxon>
        <taxon>Dothideomycetes</taxon>
        <taxon>Dothideomycetidae</taxon>
        <taxon>Mycosphaerellales</taxon>
        <taxon>Mycosphaerellaceae</taxon>
        <taxon>Zymoseptoria</taxon>
    </lineage>
</organism>
<reference evidence="10" key="2">
    <citation type="submission" date="2017-05" db="EMBL/GenBank/DDBJ databases">
        <authorList>
            <person name="Song R."/>
            <person name="Chenine A.L."/>
            <person name="Ruprecht R.M."/>
        </authorList>
    </citation>
    <scope>NUCLEOTIDE SEQUENCE [LARGE SCALE GENOMIC DNA]</scope>
</reference>
<dbReference type="AlphaFoldDB" id="A0A2H1GCL6"/>
<comment type="subcellular location">
    <subcellularLocation>
        <location evidence="1">Nucleus</location>
    </subcellularLocation>
</comment>
<dbReference type="Pfam" id="PF04937">
    <property type="entry name" value="DUF659"/>
    <property type="match status" value="1"/>
</dbReference>
<dbReference type="InterPro" id="IPR007021">
    <property type="entry name" value="DUF659"/>
</dbReference>
<gene>
    <name evidence="8" type="ORF">ZT1E4_G5526</name>
    <name evidence="9" type="ORF">ZT1E4_G7170</name>
</gene>
<name>A0A2H1GCL6_ZYMTR</name>
<reference evidence="8" key="1">
    <citation type="submission" date="2017-05" db="EMBL/GenBank/DDBJ databases">
        <authorList>
            <person name="Plissonneau C."/>
            <person name="Plissonneau C."/>
        </authorList>
    </citation>
    <scope>NUCLEOTIDE SEQUENCE</scope>
</reference>
<evidence type="ECO:0000256" key="6">
    <source>
        <dbReference type="SAM" id="MobiDB-lite"/>
    </source>
</evidence>
<evidence type="ECO:0000313" key="9">
    <source>
        <dbReference type="EMBL" id="SMR54582.1"/>
    </source>
</evidence>
<evidence type="ECO:0000259" key="7">
    <source>
        <dbReference type="Pfam" id="PF04937"/>
    </source>
</evidence>
<dbReference type="InterPro" id="IPR012337">
    <property type="entry name" value="RNaseH-like_sf"/>
</dbReference>
<dbReference type="SUPFAM" id="SSF53098">
    <property type="entry name" value="Ribonuclease H-like"/>
    <property type="match status" value="1"/>
</dbReference>
<evidence type="ECO:0000256" key="2">
    <source>
        <dbReference type="ARBA" id="ARBA00022723"/>
    </source>
</evidence>
<protein>
    <recommendedName>
        <fullName evidence="7">DUF659 domain-containing protein</fullName>
    </recommendedName>
</protein>
<keyword evidence="3" id="KW-0863">Zinc-finger</keyword>
<keyword evidence="5" id="KW-0539">Nucleus</keyword>
<evidence type="ECO:0000256" key="1">
    <source>
        <dbReference type="ARBA" id="ARBA00004123"/>
    </source>
</evidence>
<dbReference type="PANTHER" id="PTHR46481:SF10">
    <property type="entry name" value="ZINC FINGER BED DOMAIN-CONTAINING PROTEIN 39"/>
    <property type="match status" value="1"/>
</dbReference>
<dbReference type="GO" id="GO:0008270">
    <property type="term" value="F:zinc ion binding"/>
    <property type="evidence" value="ECO:0007669"/>
    <property type="project" value="UniProtKB-KW"/>
</dbReference>
<feature type="domain" description="DUF659" evidence="7">
    <location>
        <begin position="149"/>
        <end position="284"/>
    </location>
</feature>
<dbReference type="EMBL" id="LT854258">
    <property type="protein sequence ID" value="SMR54582.1"/>
    <property type="molecule type" value="Genomic_DNA"/>
</dbReference>
<evidence type="ECO:0000313" key="8">
    <source>
        <dbReference type="EMBL" id="SMR51307.1"/>
    </source>
</evidence>
<dbReference type="EMBL" id="LT854256">
    <property type="protein sequence ID" value="SMR51307.1"/>
    <property type="molecule type" value="Genomic_DNA"/>
</dbReference>
<accession>A0A2H1GCL6</accession>
<evidence type="ECO:0000256" key="3">
    <source>
        <dbReference type="ARBA" id="ARBA00022771"/>
    </source>
</evidence>
<feature type="compositionally biased region" description="Acidic residues" evidence="6">
    <location>
        <begin position="618"/>
        <end position="630"/>
    </location>
</feature>
<evidence type="ECO:0000256" key="4">
    <source>
        <dbReference type="ARBA" id="ARBA00022833"/>
    </source>
</evidence>
<keyword evidence="4" id="KW-0862">Zinc</keyword>
<feature type="region of interest" description="Disordered" evidence="6">
    <location>
        <begin position="607"/>
        <end position="633"/>
    </location>
</feature>
<dbReference type="PANTHER" id="PTHR46481">
    <property type="entry name" value="ZINC FINGER BED DOMAIN-CONTAINING PROTEIN 4"/>
    <property type="match status" value="1"/>
</dbReference>
<sequence length="665" mass="75143">MPTNSNRRQRQEHACWLEMERQFDSVGQRHPEVTCKHCEVHWISNEKKKVIRHLRKCERLPHRLLKTYQPARLGAAPREPEPVQRPFAPAASMAGVSVMSATHHKEAVNALAEWIFAAGLPLSTTDHPAFQRFMKIAQPALTIPSRRTVTNMLDEQYDALKAEVDAKLQDTKNLTLVTDGWTNRRGHSMINYLAVTPAGEALFVGSRATGIERHTGQNLCDDAARVIEEIGRENVVCVTTDTASNMMSMQKKIREIFTKMTTLGCSSHNLHLAVNEVIKLPAVWAIWIEILDTCKFFKAHPYATAILYAIAESLGCELVAFTLPGKARWQGKHNSGACVLANQVPLQRLPFSGQSLLSQSPSAEDREREQVIKNRLASTAFWSNTAAFIDLLKPFLQVTIALESNSPRLSHVYANYRYLLNDSFANPLLESYRDVHDIVIRRYNRVYHPLMLIAFLADPQERAARNYTTLTSDDVNSLEPYLVQYTDMNFDRVAYLLAGLHNLRMMQGPFSSYAKWNGYKSMTVIEWWNTYWYTDEPAMADLSTLCMLALSVAPTTGAAERNWSSHGFIQNLLRNSLTNPHVTKLVYMFCNLRLRNQWMDTHAFHQRERDNSNNANEGDSDSDSDSDTGDDNGAFLAHANAIHAEATGWTFSNNTSFATATEVTD</sequence>
<proteinExistence type="predicted"/>